<dbReference type="Proteomes" id="UP001497600">
    <property type="component" value="Chromosome F"/>
</dbReference>
<organism evidence="8 9">
    <name type="scientific">[Candida] anglica</name>
    <dbReference type="NCBI Taxonomy" id="148631"/>
    <lineage>
        <taxon>Eukaryota</taxon>
        <taxon>Fungi</taxon>
        <taxon>Dikarya</taxon>
        <taxon>Ascomycota</taxon>
        <taxon>Saccharomycotina</taxon>
        <taxon>Pichiomycetes</taxon>
        <taxon>Debaryomycetaceae</taxon>
        <taxon>Kurtzmaniella</taxon>
    </lineage>
</organism>
<dbReference type="PANTHER" id="PTHR12815:SF18">
    <property type="entry name" value="SORTING AND ASSEMBLY MACHINERY COMPONENT 50 HOMOLOG"/>
    <property type="match status" value="1"/>
</dbReference>
<dbReference type="EMBL" id="OZ004258">
    <property type="protein sequence ID" value="CAK7913039.1"/>
    <property type="molecule type" value="Genomic_DNA"/>
</dbReference>
<keyword evidence="4" id="KW-0812">Transmembrane</keyword>
<comment type="subcellular location">
    <subcellularLocation>
        <location evidence="1">Mitochondrion outer membrane</location>
        <topology evidence="1">Multi-pass membrane protein</topology>
    </subcellularLocation>
</comment>
<keyword evidence="9" id="KW-1185">Reference proteome</keyword>
<keyword evidence="5" id="KW-0472">Membrane</keyword>
<evidence type="ECO:0000313" key="9">
    <source>
        <dbReference type="Proteomes" id="UP001497600"/>
    </source>
</evidence>
<gene>
    <name evidence="8" type="primary">SAM50</name>
    <name evidence="8" type="ORF">CAAN4_F09758</name>
</gene>
<name>A0ABP0EFC4_9ASCO</name>
<keyword evidence="3" id="KW-1134">Transmembrane beta strand</keyword>
<dbReference type="PANTHER" id="PTHR12815">
    <property type="entry name" value="SORTING AND ASSEMBLY MACHINERY SAMM50 PROTEIN FAMILY MEMBER"/>
    <property type="match status" value="1"/>
</dbReference>
<feature type="compositionally biased region" description="Basic and acidic residues" evidence="6">
    <location>
        <begin position="1"/>
        <end position="10"/>
    </location>
</feature>
<evidence type="ECO:0000256" key="4">
    <source>
        <dbReference type="ARBA" id="ARBA00022692"/>
    </source>
</evidence>
<evidence type="ECO:0000256" key="1">
    <source>
        <dbReference type="ARBA" id="ARBA00004374"/>
    </source>
</evidence>
<comment type="similarity">
    <text evidence="2">Belongs to the SAM50/omp85 family.</text>
</comment>
<evidence type="ECO:0000256" key="2">
    <source>
        <dbReference type="ARBA" id="ARBA00010913"/>
    </source>
</evidence>
<evidence type="ECO:0000256" key="3">
    <source>
        <dbReference type="ARBA" id="ARBA00022452"/>
    </source>
</evidence>
<dbReference type="InterPro" id="IPR000184">
    <property type="entry name" value="Bac_surfAg_D15"/>
</dbReference>
<dbReference type="InterPro" id="IPR039910">
    <property type="entry name" value="D15-like"/>
</dbReference>
<evidence type="ECO:0000313" key="8">
    <source>
        <dbReference type="EMBL" id="CAK7913039.1"/>
    </source>
</evidence>
<reference evidence="8 9" key="1">
    <citation type="submission" date="2024-01" db="EMBL/GenBank/DDBJ databases">
        <authorList>
            <consortium name="Genoscope - CEA"/>
            <person name="William W."/>
        </authorList>
    </citation>
    <scope>NUCLEOTIDE SEQUENCE [LARGE SCALE GENOMIC DNA]</scope>
    <source>
        <strain evidence="8 9">29B2s-10</strain>
    </source>
</reference>
<evidence type="ECO:0000256" key="5">
    <source>
        <dbReference type="ARBA" id="ARBA00023136"/>
    </source>
</evidence>
<evidence type="ECO:0000259" key="7">
    <source>
        <dbReference type="Pfam" id="PF01103"/>
    </source>
</evidence>
<accession>A0ABP0EFC4</accession>
<sequence length="489" mass="54602">MSQLDHDSMMDRLSGAPLGGSGQTQSEKELEKWQNEKQQLMIKQNREYLESLLKENASTPVKVGQVQVNNGHVFRESFLQAQLKPLLKSDLITLGKLCEGIDEVANNLRSLGVVDNMFVSLPDTPTRSMGGWGMTRNKTLQLTPVFNIAPVKRFYAKTGTNVGNGEGDGYIQFQLKNLFGGGENLVFDAITGTKTQSSYLLNYTMPLMNSAKDVFEQSFYMNTKQLDWLKCDSKVKGATTRVSMQRGKVSHDISWENCWRVLSNTSSRAMDVLNQSGNDFKSALLYNVKYDTRDNAHLPTRGQYFRVGLEYSGILEACSQRYIKQVVESQRCLKLSDSHSLILTNKAGVLWSMNRAGSHVLDRFFIGGPNDVRSFLLNGLGPKSFNASVGGDLFINGGISLVSRLPKVSPDSNFKLHNFINFGSAVPMDRHNMEKTMASLRQISVGCGVGVLYNHPMARFELNFVLPLVVHERDYVRKGIQYGIGISFL</sequence>
<proteinExistence type="inferred from homology"/>
<dbReference type="Pfam" id="PF01103">
    <property type="entry name" value="Omp85"/>
    <property type="match status" value="1"/>
</dbReference>
<feature type="compositionally biased region" description="Basic and acidic residues" evidence="6">
    <location>
        <begin position="26"/>
        <end position="35"/>
    </location>
</feature>
<dbReference type="Gene3D" id="2.40.160.50">
    <property type="entry name" value="membrane protein fhac: a member of the omp85/tpsb transporter family"/>
    <property type="match status" value="1"/>
</dbReference>
<protein>
    <submittedName>
        <fullName evidence="8">Sorting assembly machinery 50 kDa subunit</fullName>
    </submittedName>
</protein>
<evidence type="ECO:0000256" key="6">
    <source>
        <dbReference type="SAM" id="MobiDB-lite"/>
    </source>
</evidence>
<feature type="domain" description="Bacterial surface antigen (D15)" evidence="7">
    <location>
        <begin position="177"/>
        <end position="488"/>
    </location>
</feature>
<feature type="region of interest" description="Disordered" evidence="6">
    <location>
        <begin position="1"/>
        <end position="35"/>
    </location>
</feature>